<keyword evidence="10" id="KW-0239">DNA-directed DNA polymerase</keyword>
<dbReference type="Pfam" id="PF17917">
    <property type="entry name" value="RT_RNaseH"/>
    <property type="match status" value="1"/>
</dbReference>
<dbReference type="Gene3D" id="3.30.70.270">
    <property type="match status" value="3"/>
</dbReference>
<dbReference type="InterPro" id="IPR000477">
    <property type="entry name" value="RT_dom"/>
</dbReference>
<reference evidence="11" key="1">
    <citation type="journal article" date="2018" name="Gigascience">
        <title>Genome assembly of the Pink Ipe (Handroanthus impetiginosus, Bignoniaceae), a highly valued, ecologically keystone Neotropical timber forest tree.</title>
        <authorList>
            <person name="Silva-Junior O.B."/>
            <person name="Grattapaglia D."/>
            <person name="Novaes E."/>
            <person name="Collevatti R.G."/>
        </authorList>
    </citation>
    <scope>NUCLEOTIDE SEQUENCE [LARGE SCALE GENOMIC DNA]</scope>
    <source>
        <strain evidence="11">cv. UFG-1</strain>
    </source>
</reference>
<evidence type="ECO:0000313" key="11">
    <source>
        <dbReference type="Proteomes" id="UP000231279"/>
    </source>
</evidence>
<keyword evidence="11" id="KW-1185">Reference proteome</keyword>
<dbReference type="AlphaFoldDB" id="A0A2G9FX00"/>
<dbReference type="GO" id="GO:0004519">
    <property type="term" value="F:endonuclease activity"/>
    <property type="evidence" value="ECO:0007669"/>
    <property type="project" value="UniProtKB-KW"/>
</dbReference>
<evidence type="ECO:0000256" key="7">
    <source>
        <dbReference type="ARBA" id="ARBA00022918"/>
    </source>
</evidence>
<evidence type="ECO:0000256" key="2">
    <source>
        <dbReference type="ARBA" id="ARBA00022679"/>
    </source>
</evidence>
<protein>
    <recommendedName>
        <fullName evidence="1">RNA-directed DNA polymerase</fullName>
        <ecNumber evidence="1">2.7.7.49</ecNumber>
    </recommendedName>
</protein>
<organism evidence="10 11">
    <name type="scientific">Handroanthus impetiginosus</name>
    <dbReference type="NCBI Taxonomy" id="429701"/>
    <lineage>
        <taxon>Eukaryota</taxon>
        <taxon>Viridiplantae</taxon>
        <taxon>Streptophyta</taxon>
        <taxon>Embryophyta</taxon>
        <taxon>Tracheophyta</taxon>
        <taxon>Spermatophyta</taxon>
        <taxon>Magnoliopsida</taxon>
        <taxon>eudicotyledons</taxon>
        <taxon>Gunneridae</taxon>
        <taxon>Pentapetalae</taxon>
        <taxon>asterids</taxon>
        <taxon>lamiids</taxon>
        <taxon>Lamiales</taxon>
        <taxon>Bignoniaceae</taxon>
        <taxon>Crescentiina</taxon>
        <taxon>Tabebuia alliance</taxon>
        <taxon>Handroanthus</taxon>
    </lineage>
</organism>
<feature type="domain" description="Reverse transcriptase" evidence="8">
    <location>
        <begin position="652"/>
        <end position="826"/>
    </location>
</feature>
<dbReference type="CDD" id="cd01647">
    <property type="entry name" value="RT_LTR"/>
    <property type="match status" value="1"/>
</dbReference>
<keyword evidence="7" id="KW-0695">RNA-directed DNA polymerase</keyword>
<evidence type="ECO:0000256" key="4">
    <source>
        <dbReference type="ARBA" id="ARBA00022722"/>
    </source>
</evidence>
<dbReference type="FunFam" id="3.30.70.270:FF:000020">
    <property type="entry name" value="Transposon Tf2-6 polyprotein-like Protein"/>
    <property type="match status" value="1"/>
</dbReference>
<evidence type="ECO:0000256" key="5">
    <source>
        <dbReference type="ARBA" id="ARBA00022759"/>
    </source>
</evidence>
<dbReference type="STRING" id="429701.A0A2G9FX00"/>
<dbReference type="InterPro" id="IPR043502">
    <property type="entry name" value="DNA/RNA_pol_sf"/>
</dbReference>
<keyword evidence="3 10" id="KW-0548">Nucleotidyltransferase</keyword>
<feature type="domain" description="Reverse transcriptase RNase H-like" evidence="9">
    <location>
        <begin position="916"/>
        <end position="1018"/>
    </location>
</feature>
<keyword evidence="5" id="KW-0255">Endonuclease</keyword>
<sequence>MIFRQGVTETIYEAWSRFKKMLRNCPDHDIPRHIQVHTFYHGLIDGSKDKLDHLNWDFFLYGTTAECHNLLNNLVQTITQRTSVIKVDQITTLNAKIDSLMQSMKNLGVNQVQHTPVICEECGERHSFDQCPHSVKSILQHPNFSWNNNQGQGSAPRFQQGVQQQVQQPMQEKKSSLEEILMQFIASTATNFKMMETQIGQLANVIFEENEKEVEVSLEVSEPTTLQPPFPQRLQKQKLEKQFQKFLKVFKKFYINIPFVEALEQTLSYIKFMKDILSKKRHLGDYETVALTEECSAIIQNRLPPKLKDLGSFTIPCTIGTHFSRRALCDLRASINLMPYSIYHTLGLGEAKPNSITLQLADRSLTYPNGVIEDILIKVDKFIFPIDFVVFDMEADSEIPIILGRPFSAIGKTLIDIQKGELTMRVQDQQITFSVFKAMKFPNKSDECFSVSMLVNLAGRKVMAERPLDPLECALLDLTEKEDKDDFEKVKALDASRFFKPKGVESLERTAPSKVLKPSIEEPPTLELKHLPYAYLGESDTLPVIISSSLSNIQVNKLLRVLREHKSAIGWTTADIKGINPSFCMHKILLKDDQKPFVESQRMLNPIMKEVVKKEIIKWLDAGIIYLISDSSWGGITMVPNMYNELIPTRTVTGWRVCMDYRKLNKATRKDHFPLPFIEQMLDRLAGKEFYCFLDGYSGYIQIAIAKEFYCFLDGYSGYIQIAIAHEDQEKITFTCTYGTFAFRRMSFRLCNAPATFQRCMMAIFMDMVENFLEVFMNYFSVYENLFDEYYNNLSGMLKRCEDTNLVLNWEKCHFIVQEGIVLGHKVFNRGIEVDKAKLETIEKLPPPISVKGVRSFLGHAWFYLCFIKDFSKISKSLCNLLEKDILFKFDDACLHTFDNLKGRLISAPIITVPDWSFPFEIMCDASDFAIGAVIGQRKDKIFRSIYYASKTFNDAQLNYMTTEKELLAVVFVFDKFRSYLVGTKVIMYTDNYAIRYLINKKDAKPRLINWVLLLQEFDLEIRDRKETENQIADHLSRLESPAKTDEPNMINDYFPDEQFLAIVASDVPWYADIVNYLTCGIIPFDLNDRLFVANCDRCQRTRNISRRHKMPLKTILEIELFDIWSIDFMGPFVPSFGNLNILVAVDYVSK</sequence>
<dbReference type="EMBL" id="NKXS01009432">
    <property type="protein sequence ID" value="PIM97585.1"/>
    <property type="molecule type" value="Genomic_DNA"/>
</dbReference>
<dbReference type="CDD" id="cd00303">
    <property type="entry name" value="retropepsin_like"/>
    <property type="match status" value="1"/>
</dbReference>
<keyword evidence="2 10" id="KW-0808">Transferase</keyword>
<keyword evidence="6" id="KW-0378">Hydrolase</keyword>
<dbReference type="OrthoDB" id="10055717at2759"/>
<dbReference type="InterPro" id="IPR041373">
    <property type="entry name" value="RT_RNaseH"/>
</dbReference>
<dbReference type="GO" id="GO:0003964">
    <property type="term" value="F:RNA-directed DNA polymerase activity"/>
    <property type="evidence" value="ECO:0007669"/>
    <property type="project" value="UniProtKB-KW"/>
</dbReference>
<dbReference type="InterPro" id="IPR050951">
    <property type="entry name" value="Retrovirus_Pol_polyprotein"/>
</dbReference>
<dbReference type="PANTHER" id="PTHR37984:SF5">
    <property type="entry name" value="PROTEIN NYNRIN-LIKE"/>
    <property type="match status" value="1"/>
</dbReference>
<dbReference type="Pfam" id="PF00078">
    <property type="entry name" value="RVT_1"/>
    <property type="match status" value="1"/>
</dbReference>
<evidence type="ECO:0000313" key="10">
    <source>
        <dbReference type="EMBL" id="PIM97585.1"/>
    </source>
</evidence>
<dbReference type="SUPFAM" id="SSF56672">
    <property type="entry name" value="DNA/RNA polymerases"/>
    <property type="match status" value="2"/>
</dbReference>
<dbReference type="EC" id="2.7.7.49" evidence="1"/>
<dbReference type="InterPro" id="IPR021109">
    <property type="entry name" value="Peptidase_aspartic_dom_sf"/>
</dbReference>
<name>A0A2G9FX00_9LAMI</name>
<evidence type="ECO:0000256" key="6">
    <source>
        <dbReference type="ARBA" id="ARBA00022801"/>
    </source>
</evidence>
<keyword evidence="4" id="KW-0540">Nuclease</keyword>
<comment type="caution">
    <text evidence="10">The sequence shown here is derived from an EMBL/GenBank/DDBJ whole genome shotgun (WGS) entry which is preliminary data.</text>
</comment>
<evidence type="ECO:0000259" key="9">
    <source>
        <dbReference type="Pfam" id="PF17917"/>
    </source>
</evidence>
<evidence type="ECO:0000256" key="1">
    <source>
        <dbReference type="ARBA" id="ARBA00012493"/>
    </source>
</evidence>
<dbReference type="GO" id="GO:0016787">
    <property type="term" value="F:hydrolase activity"/>
    <property type="evidence" value="ECO:0007669"/>
    <property type="project" value="UniProtKB-KW"/>
</dbReference>
<dbReference type="InterPro" id="IPR043128">
    <property type="entry name" value="Rev_trsase/Diguanyl_cyclase"/>
</dbReference>
<dbReference type="GO" id="GO:0003887">
    <property type="term" value="F:DNA-directed DNA polymerase activity"/>
    <property type="evidence" value="ECO:0007669"/>
    <property type="project" value="UniProtKB-KW"/>
</dbReference>
<accession>A0A2G9FX00</accession>
<gene>
    <name evidence="10" type="ORF">CDL12_29944</name>
</gene>
<dbReference type="Gene3D" id="2.40.70.10">
    <property type="entry name" value="Acid Proteases"/>
    <property type="match status" value="1"/>
</dbReference>
<dbReference type="CDD" id="cd09274">
    <property type="entry name" value="RNase_HI_RT_Ty3"/>
    <property type="match status" value="1"/>
</dbReference>
<dbReference type="PANTHER" id="PTHR37984">
    <property type="entry name" value="PROTEIN CBG26694"/>
    <property type="match status" value="1"/>
</dbReference>
<proteinExistence type="predicted"/>
<evidence type="ECO:0000259" key="8">
    <source>
        <dbReference type="Pfam" id="PF00078"/>
    </source>
</evidence>
<evidence type="ECO:0000256" key="3">
    <source>
        <dbReference type="ARBA" id="ARBA00022695"/>
    </source>
</evidence>
<dbReference type="Proteomes" id="UP000231279">
    <property type="component" value="Unassembled WGS sequence"/>
</dbReference>